<organism evidence="1 2">
    <name type="scientific">Hibiscus sabdariffa</name>
    <name type="common">roselle</name>
    <dbReference type="NCBI Taxonomy" id="183260"/>
    <lineage>
        <taxon>Eukaryota</taxon>
        <taxon>Viridiplantae</taxon>
        <taxon>Streptophyta</taxon>
        <taxon>Embryophyta</taxon>
        <taxon>Tracheophyta</taxon>
        <taxon>Spermatophyta</taxon>
        <taxon>Magnoliopsida</taxon>
        <taxon>eudicotyledons</taxon>
        <taxon>Gunneridae</taxon>
        <taxon>Pentapetalae</taxon>
        <taxon>rosids</taxon>
        <taxon>malvids</taxon>
        <taxon>Malvales</taxon>
        <taxon>Malvaceae</taxon>
        <taxon>Malvoideae</taxon>
        <taxon>Hibiscus</taxon>
    </lineage>
</organism>
<keyword evidence="2" id="KW-1185">Reference proteome</keyword>
<dbReference type="Proteomes" id="UP001472677">
    <property type="component" value="Unassembled WGS sequence"/>
</dbReference>
<evidence type="ECO:0000313" key="2">
    <source>
        <dbReference type="Proteomes" id="UP001472677"/>
    </source>
</evidence>
<comment type="caution">
    <text evidence="1">The sequence shown here is derived from an EMBL/GenBank/DDBJ whole genome shotgun (WGS) entry which is preliminary data.</text>
</comment>
<accession>A0ABR2AJ04</accession>
<gene>
    <name evidence="1" type="ORF">V6N12_005548</name>
</gene>
<protein>
    <submittedName>
        <fullName evidence="1">Uncharacterized protein</fullName>
    </submittedName>
</protein>
<evidence type="ECO:0000313" key="1">
    <source>
        <dbReference type="EMBL" id="KAK8493293.1"/>
    </source>
</evidence>
<name>A0ABR2AJ04_9ROSI</name>
<proteinExistence type="predicted"/>
<dbReference type="EMBL" id="JBBPBM010000626">
    <property type="protein sequence ID" value="KAK8493293.1"/>
    <property type="molecule type" value="Genomic_DNA"/>
</dbReference>
<reference evidence="1 2" key="1">
    <citation type="journal article" date="2024" name="G3 (Bethesda)">
        <title>Genome assembly of Hibiscus sabdariffa L. provides insights into metabolisms of medicinal natural products.</title>
        <authorList>
            <person name="Kim T."/>
        </authorList>
    </citation>
    <scope>NUCLEOTIDE SEQUENCE [LARGE SCALE GENOMIC DNA]</scope>
    <source>
        <strain evidence="1">TK-2024</strain>
        <tissue evidence="1">Old leaves</tissue>
    </source>
</reference>
<sequence length="129" mass="14386">MDKVPSSYLRLEKNIFELELLRSSAREQVFKSYDFFTNVRKALRSLTLAWITLGSVQEKARGQIFGQEAGQVSGGVDNVQTTVTLSKVKPVNVVSDTAVKTKRERGRPRKGTSLVSSRQPLFQLVTLLG</sequence>